<dbReference type="InterPro" id="IPR014284">
    <property type="entry name" value="RNA_pol_sigma-70_dom"/>
</dbReference>
<name>A0ABU5SKV7_9BACT</name>
<gene>
    <name evidence="7" type="ORF">VB798_14960</name>
</gene>
<evidence type="ECO:0000256" key="4">
    <source>
        <dbReference type="ARBA" id="ARBA00023163"/>
    </source>
</evidence>
<comment type="caution">
    <text evidence="7">The sequence shown here is derived from an EMBL/GenBank/DDBJ whole genome shotgun (WGS) entry which is preliminary data.</text>
</comment>
<protein>
    <submittedName>
        <fullName evidence="7">Sigma-70 family RNA polymerase sigma factor</fullName>
    </submittedName>
</protein>
<evidence type="ECO:0000256" key="1">
    <source>
        <dbReference type="ARBA" id="ARBA00010641"/>
    </source>
</evidence>
<dbReference type="Proteomes" id="UP001302222">
    <property type="component" value="Unassembled WGS sequence"/>
</dbReference>
<dbReference type="Pfam" id="PF08281">
    <property type="entry name" value="Sigma70_r4_2"/>
    <property type="match status" value="1"/>
</dbReference>
<accession>A0ABU5SKV7</accession>
<keyword evidence="4" id="KW-0804">Transcription</keyword>
<dbReference type="SUPFAM" id="SSF88946">
    <property type="entry name" value="Sigma2 domain of RNA polymerase sigma factors"/>
    <property type="match status" value="1"/>
</dbReference>
<sequence>MKGYYYEISNQKEDQRLWMSVVEGNINALGLIFDRYVQELHSYGYRLSNNSALTQDAIQDVFIQIWHYHENLAKDVQVKFYLYKCLRRTLLNTLTKENIYTGIFDEEMLEDNDDSFEDLWIQTEEQHKQDKQLADSLDMLSLREKEIISLKYFSGMKIKDIALLLNLKEQTIANTLQNALTKLRSKLVYCITLFFLFFN</sequence>
<evidence type="ECO:0000259" key="5">
    <source>
        <dbReference type="Pfam" id="PF04542"/>
    </source>
</evidence>
<dbReference type="InterPro" id="IPR007627">
    <property type="entry name" value="RNA_pol_sigma70_r2"/>
</dbReference>
<dbReference type="Gene3D" id="1.10.10.10">
    <property type="entry name" value="Winged helix-like DNA-binding domain superfamily/Winged helix DNA-binding domain"/>
    <property type="match status" value="1"/>
</dbReference>
<feature type="domain" description="RNA polymerase sigma-70 region 2" evidence="5">
    <location>
        <begin position="33"/>
        <end position="97"/>
    </location>
</feature>
<dbReference type="InterPro" id="IPR013324">
    <property type="entry name" value="RNA_pol_sigma_r3/r4-like"/>
</dbReference>
<dbReference type="InterPro" id="IPR013249">
    <property type="entry name" value="RNA_pol_sigma70_r4_t2"/>
</dbReference>
<dbReference type="InterPro" id="IPR039425">
    <property type="entry name" value="RNA_pol_sigma-70-like"/>
</dbReference>
<dbReference type="Pfam" id="PF04542">
    <property type="entry name" value="Sigma70_r2"/>
    <property type="match status" value="1"/>
</dbReference>
<comment type="similarity">
    <text evidence="1">Belongs to the sigma-70 factor family. ECF subfamily.</text>
</comment>
<dbReference type="Gene3D" id="1.10.1740.10">
    <property type="match status" value="1"/>
</dbReference>
<dbReference type="EMBL" id="JAYGIM010000011">
    <property type="protein sequence ID" value="MEA5427890.1"/>
    <property type="molecule type" value="Genomic_DNA"/>
</dbReference>
<dbReference type="CDD" id="cd06171">
    <property type="entry name" value="Sigma70_r4"/>
    <property type="match status" value="1"/>
</dbReference>
<proteinExistence type="inferred from homology"/>
<dbReference type="SUPFAM" id="SSF88659">
    <property type="entry name" value="Sigma3 and sigma4 domains of RNA polymerase sigma factors"/>
    <property type="match status" value="1"/>
</dbReference>
<dbReference type="PANTHER" id="PTHR43133">
    <property type="entry name" value="RNA POLYMERASE ECF-TYPE SIGMA FACTO"/>
    <property type="match status" value="1"/>
</dbReference>
<evidence type="ECO:0000313" key="7">
    <source>
        <dbReference type="EMBL" id="MEA5427890.1"/>
    </source>
</evidence>
<reference evidence="7 8" key="1">
    <citation type="submission" date="2023-12" db="EMBL/GenBank/DDBJ databases">
        <title>Novel species of the genus Arcicella isolated from rivers.</title>
        <authorList>
            <person name="Lu H."/>
        </authorList>
    </citation>
    <scope>NUCLEOTIDE SEQUENCE [LARGE SCALE GENOMIC DNA]</scope>
    <source>
        <strain evidence="7 8">DC25W</strain>
    </source>
</reference>
<dbReference type="PANTHER" id="PTHR43133:SF46">
    <property type="entry name" value="RNA POLYMERASE SIGMA-70 FACTOR ECF SUBFAMILY"/>
    <property type="match status" value="1"/>
</dbReference>
<dbReference type="RefSeq" id="WP_323259711.1">
    <property type="nucleotide sequence ID" value="NZ_JAYGIM010000011.1"/>
</dbReference>
<feature type="domain" description="RNA polymerase sigma factor 70 region 4 type 2" evidence="6">
    <location>
        <begin position="132"/>
        <end position="183"/>
    </location>
</feature>
<organism evidence="7 8">
    <name type="scientific">Arcicella lustrica</name>
    <dbReference type="NCBI Taxonomy" id="2984196"/>
    <lineage>
        <taxon>Bacteria</taxon>
        <taxon>Pseudomonadati</taxon>
        <taxon>Bacteroidota</taxon>
        <taxon>Cytophagia</taxon>
        <taxon>Cytophagales</taxon>
        <taxon>Flectobacillaceae</taxon>
        <taxon>Arcicella</taxon>
    </lineage>
</organism>
<dbReference type="InterPro" id="IPR013325">
    <property type="entry name" value="RNA_pol_sigma_r2"/>
</dbReference>
<dbReference type="InterPro" id="IPR036388">
    <property type="entry name" value="WH-like_DNA-bd_sf"/>
</dbReference>
<evidence type="ECO:0000313" key="8">
    <source>
        <dbReference type="Proteomes" id="UP001302222"/>
    </source>
</evidence>
<keyword evidence="8" id="KW-1185">Reference proteome</keyword>
<keyword evidence="3" id="KW-0731">Sigma factor</keyword>
<evidence type="ECO:0000259" key="6">
    <source>
        <dbReference type="Pfam" id="PF08281"/>
    </source>
</evidence>
<dbReference type="NCBIfam" id="TIGR02937">
    <property type="entry name" value="sigma70-ECF"/>
    <property type="match status" value="1"/>
</dbReference>
<evidence type="ECO:0000256" key="2">
    <source>
        <dbReference type="ARBA" id="ARBA00023015"/>
    </source>
</evidence>
<keyword evidence="2" id="KW-0805">Transcription regulation</keyword>
<evidence type="ECO:0000256" key="3">
    <source>
        <dbReference type="ARBA" id="ARBA00023082"/>
    </source>
</evidence>